<feature type="domain" description="SnoaL-like" evidence="1">
    <location>
        <begin position="5"/>
        <end position="126"/>
    </location>
</feature>
<evidence type="ECO:0000313" key="3">
    <source>
        <dbReference type="Proteomes" id="UP000179627"/>
    </source>
</evidence>
<dbReference type="SUPFAM" id="SSF54427">
    <property type="entry name" value="NTF2-like"/>
    <property type="match status" value="1"/>
</dbReference>
<evidence type="ECO:0000259" key="1">
    <source>
        <dbReference type="Pfam" id="PF13577"/>
    </source>
</evidence>
<dbReference type="AlphaFoldDB" id="A0A1S1QLT0"/>
<evidence type="ECO:0000313" key="2">
    <source>
        <dbReference type="EMBL" id="OHV34920.1"/>
    </source>
</evidence>
<dbReference type="OrthoDB" id="4941530at2"/>
<sequence>MGDSTLLDELAVQATLARYCHRCDDADFAGVVALFTPDGVFTHGDRSVRGPEALLEYFQTMQGRPEQRGKHLMGNVVVRSDGDVARSVSDYVFFRFESQGLVPAIAGRYHDELVRLDGEWRIARRDAMRLNTPE</sequence>
<dbReference type="RefSeq" id="WP_071085955.1">
    <property type="nucleotide sequence ID" value="NZ_MBLM01000125.1"/>
</dbReference>
<dbReference type="Pfam" id="PF13577">
    <property type="entry name" value="SnoaL_4"/>
    <property type="match status" value="1"/>
</dbReference>
<dbReference type="Gene3D" id="3.10.450.50">
    <property type="match status" value="1"/>
</dbReference>
<organism evidence="2 3">
    <name type="scientific">Parafrankia colletiae</name>
    <dbReference type="NCBI Taxonomy" id="573497"/>
    <lineage>
        <taxon>Bacteria</taxon>
        <taxon>Bacillati</taxon>
        <taxon>Actinomycetota</taxon>
        <taxon>Actinomycetes</taxon>
        <taxon>Frankiales</taxon>
        <taxon>Frankiaceae</taxon>
        <taxon>Parafrankia</taxon>
    </lineage>
</organism>
<protein>
    <submittedName>
        <fullName evidence="2">DUF4440 domain-containing protein</fullName>
    </submittedName>
</protein>
<dbReference type="EMBL" id="MBLM01000125">
    <property type="protein sequence ID" value="OHV34920.1"/>
    <property type="molecule type" value="Genomic_DNA"/>
</dbReference>
<accession>A0A1S1QLT0</accession>
<name>A0A1S1QLT0_9ACTN</name>
<dbReference type="CDD" id="cd00531">
    <property type="entry name" value="NTF2_like"/>
    <property type="match status" value="1"/>
</dbReference>
<dbReference type="InterPro" id="IPR032710">
    <property type="entry name" value="NTF2-like_dom_sf"/>
</dbReference>
<dbReference type="Proteomes" id="UP000179627">
    <property type="component" value="Unassembled WGS sequence"/>
</dbReference>
<keyword evidence="3" id="KW-1185">Reference proteome</keyword>
<proteinExistence type="predicted"/>
<comment type="caution">
    <text evidence="2">The sequence shown here is derived from an EMBL/GenBank/DDBJ whole genome shotgun (WGS) entry which is preliminary data.</text>
</comment>
<reference evidence="3" key="1">
    <citation type="submission" date="2016-07" db="EMBL/GenBank/DDBJ databases">
        <title>Sequence Frankia sp. strain CcI1.17.</title>
        <authorList>
            <person name="Ghodhbane-Gtari F."/>
            <person name="Swanson E."/>
            <person name="Gueddou A."/>
            <person name="Morris K."/>
            <person name="Hezbri K."/>
            <person name="Ktari A."/>
            <person name="Nouioui I."/>
            <person name="Abebe-Akele F."/>
            <person name="Simpson S."/>
            <person name="Thomas K."/>
            <person name="Gtari M."/>
            <person name="Tisa L.S."/>
            <person name="Hurst S."/>
        </authorList>
    </citation>
    <scope>NUCLEOTIDE SEQUENCE [LARGE SCALE GENOMIC DNA]</scope>
    <source>
        <strain evidence="3">Cc1.17</strain>
    </source>
</reference>
<gene>
    <name evidence="2" type="ORF">CC117_20600</name>
</gene>
<dbReference type="InterPro" id="IPR037401">
    <property type="entry name" value="SnoaL-like"/>
</dbReference>